<organism evidence="12 13">
    <name type="scientific">Bacillus mesophilum</name>
    <dbReference type="NCBI Taxonomy" id="1071718"/>
    <lineage>
        <taxon>Bacteria</taxon>
        <taxon>Bacillati</taxon>
        <taxon>Bacillota</taxon>
        <taxon>Bacilli</taxon>
        <taxon>Bacillales</taxon>
        <taxon>Bacillaceae</taxon>
        <taxon>Bacillus</taxon>
    </lineage>
</organism>
<evidence type="ECO:0000313" key="12">
    <source>
        <dbReference type="EMBL" id="KAB2335205.1"/>
    </source>
</evidence>
<reference evidence="12 13" key="1">
    <citation type="journal article" date="2014" name="Arch. Microbiol.">
        <title>Bacillus mesophilum sp. nov., strain IITR-54T, a novel 4-chlorobiphenyl dechlorinating bacterium.</title>
        <authorList>
            <person name="Manickam N."/>
            <person name="Singh N.K."/>
            <person name="Bajaj A."/>
            <person name="Kumar R.M."/>
            <person name="Kaur G."/>
            <person name="Kaur N."/>
            <person name="Bala M."/>
            <person name="Kumar A."/>
            <person name="Mayilraj S."/>
        </authorList>
    </citation>
    <scope>NUCLEOTIDE SEQUENCE [LARGE SCALE GENOMIC DNA]</scope>
    <source>
        <strain evidence="12 13">IITR-54</strain>
    </source>
</reference>
<dbReference type="Pfam" id="PF02518">
    <property type="entry name" value="HATPase_c"/>
    <property type="match status" value="1"/>
</dbReference>
<name>A0A7V7RPI7_9BACI</name>
<dbReference type="EC" id="2.7.13.3" evidence="2"/>
<protein>
    <recommendedName>
        <fullName evidence="2">histidine kinase</fullName>
        <ecNumber evidence="2">2.7.13.3</ecNumber>
    </recommendedName>
</protein>
<sequence>MNTSYKNCSSNEFTKVLAEKERLFSIFYKKSSDPILFWQEGMIISANPAMCKMLGLSLADLQKYKLDDFICKDPNYYATFHALYLNGSAEGKVTFTTPDVESMPLNIKLNLNILDDCHLAIFYSAEDRAFKDRELAESENKFRNLFEGSLEGLVLWNEQYEVVDMNPAAKEMLGVDKDTIIDSFIKDSCKDCKLERQELKDRIGRVSGTFKLKQKNDIEKTFEFSTLHQVFSQLNVTALKDISERLILEEQLRKSETLHVLGELAAGVAHEVRNPLTALKGFIQLLEGSVQEDFSMYFNVITTELERIESIINEFLFLSKPQAQCFSEEDVCSIMNQTLDLLSAQAVLHNIQFIKQYSDNTIKITCVPNQLKKVFINMLKNAIEVMPDGGFISIYIQRIEDEHIKVSIIDQGAGMDNDKMKKLGEPFYTTKERGTGLGLMVTYKIIEEHNGRIEVESEVGKGTAFHVLLPTAQKSNDI</sequence>
<dbReference type="PRINTS" id="PR00344">
    <property type="entry name" value="BCTRLSENSOR"/>
</dbReference>
<feature type="domain" description="PAS" evidence="11">
    <location>
        <begin position="138"/>
        <end position="182"/>
    </location>
</feature>
<dbReference type="Gene3D" id="3.30.450.20">
    <property type="entry name" value="PAS domain"/>
    <property type="match status" value="2"/>
</dbReference>
<dbReference type="GO" id="GO:0005524">
    <property type="term" value="F:ATP binding"/>
    <property type="evidence" value="ECO:0007669"/>
    <property type="project" value="UniProtKB-KW"/>
</dbReference>
<keyword evidence="6" id="KW-0418">Kinase</keyword>
<keyword evidence="3" id="KW-0597">Phosphoprotein</keyword>
<feature type="domain" description="Histidine kinase" evidence="10">
    <location>
        <begin position="267"/>
        <end position="473"/>
    </location>
</feature>
<keyword evidence="8" id="KW-0749">Sporulation</keyword>
<keyword evidence="5" id="KW-0547">Nucleotide-binding</keyword>
<dbReference type="CDD" id="cd00082">
    <property type="entry name" value="HisKA"/>
    <property type="match status" value="1"/>
</dbReference>
<accession>A0A7V7RPI7</accession>
<keyword evidence="4" id="KW-0808">Transferase</keyword>
<dbReference type="SUPFAM" id="SSF47384">
    <property type="entry name" value="Homodimeric domain of signal transducing histidine kinase"/>
    <property type="match status" value="1"/>
</dbReference>
<evidence type="ECO:0000256" key="3">
    <source>
        <dbReference type="ARBA" id="ARBA00022553"/>
    </source>
</evidence>
<evidence type="ECO:0000313" key="13">
    <source>
        <dbReference type="Proteomes" id="UP000441354"/>
    </source>
</evidence>
<dbReference type="SMART" id="SM00388">
    <property type="entry name" value="HisKA"/>
    <property type="match status" value="1"/>
</dbReference>
<dbReference type="OrthoDB" id="9815750at2"/>
<dbReference type="FunFam" id="1.10.287.130:FF:000040">
    <property type="entry name" value="PAS domain-containing sensor histidine kinase"/>
    <property type="match status" value="1"/>
</dbReference>
<dbReference type="Pfam" id="PF13188">
    <property type="entry name" value="PAS_8"/>
    <property type="match status" value="1"/>
</dbReference>
<evidence type="ECO:0000256" key="8">
    <source>
        <dbReference type="ARBA" id="ARBA00022969"/>
    </source>
</evidence>
<dbReference type="SMART" id="SM00387">
    <property type="entry name" value="HATPase_c"/>
    <property type="match status" value="1"/>
</dbReference>
<dbReference type="CDD" id="cd00130">
    <property type="entry name" value="PAS"/>
    <property type="match status" value="1"/>
</dbReference>
<evidence type="ECO:0000256" key="2">
    <source>
        <dbReference type="ARBA" id="ARBA00012438"/>
    </source>
</evidence>
<dbReference type="PANTHER" id="PTHR43065">
    <property type="entry name" value="SENSOR HISTIDINE KINASE"/>
    <property type="match status" value="1"/>
</dbReference>
<evidence type="ECO:0000256" key="7">
    <source>
        <dbReference type="ARBA" id="ARBA00022840"/>
    </source>
</evidence>
<evidence type="ECO:0000256" key="6">
    <source>
        <dbReference type="ARBA" id="ARBA00022777"/>
    </source>
</evidence>
<dbReference type="EMBL" id="WBOT01000001">
    <property type="protein sequence ID" value="KAB2335205.1"/>
    <property type="molecule type" value="Genomic_DNA"/>
</dbReference>
<dbReference type="InterPro" id="IPR003661">
    <property type="entry name" value="HisK_dim/P_dom"/>
</dbReference>
<comment type="caution">
    <text evidence="12">The sequence shown here is derived from an EMBL/GenBank/DDBJ whole genome shotgun (WGS) entry which is preliminary data.</text>
</comment>
<gene>
    <name evidence="12" type="ORF">F7732_01150</name>
</gene>
<keyword evidence="7" id="KW-0067">ATP-binding</keyword>
<evidence type="ECO:0000256" key="4">
    <source>
        <dbReference type="ARBA" id="ARBA00022679"/>
    </source>
</evidence>
<dbReference type="SUPFAM" id="SSF55785">
    <property type="entry name" value="PYP-like sensor domain (PAS domain)"/>
    <property type="match status" value="2"/>
</dbReference>
<dbReference type="Proteomes" id="UP000441354">
    <property type="component" value="Unassembled WGS sequence"/>
</dbReference>
<dbReference type="AlphaFoldDB" id="A0A7V7RPI7"/>
<dbReference type="InterPro" id="IPR035965">
    <property type="entry name" value="PAS-like_dom_sf"/>
</dbReference>
<proteinExistence type="predicted"/>
<dbReference type="Gene3D" id="3.30.565.10">
    <property type="entry name" value="Histidine kinase-like ATPase, C-terminal domain"/>
    <property type="match status" value="1"/>
</dbReference>
<dbReference type="PROSITE" id="PS50112">
    <property type="entry name" value="PAS"/>
    <property type="match status" value="1"/>
</dbReference>
<comment type="catalytic activity">
    <reaction evidence="1">
        <text>ATP + protein L-histidine = ADP + protein N-phospho-L-histidine.</text>
        <dbReference type="EC" id="2.7.13.3"/>
    </reaction>
</comment>
<dbReference type="RefSeq" id="WP_151571885.1">
    <property type="nucleotide sequence ID" value="NZ_WBOT01000001.1"/>
</dbReference>
<evidence type="ECO:0000259" key="10">
    <source>
        <dbReference type="PROSITE" id="PS50109"/>
    </source>
</evidence>
<keyword evidence="9" id="KW-0902">Two-component regulatory system</keyword>
<dbReference type="GO" id="GO:0030435">
    <property type="term" value="P:sporulation resulting in formation of a cellular spore"/>
    <property type="evidence" value="ECO:0007669"/>
    <property type="project" value="UniProtKB-KW"/>
</dbReference>
<dbReference type="GO" id="GO:0000155">
    <property type="term" value="F:phosphorelay sensor kinase activity"/>
    <property type="evidence" value="ECO:0007669"/>
    <property type="project" value="InterPro"/>
</dbReference>
<dbReference type="InterPro" id="IPR005467">
    <property type="entry name" value="His_kinase_dom"/>
</dbReference>
<dbReference type="InterPro" id="IPR003594">
    <property type="entry name" value="HATPase_dom"/>
</dbReference>
<keyword evidence="13" id="KW-1185">Reference proteome</keyword>
<dbReference type="Pfam" id="PF00512">
    <property type="entry name" value="HisKA"/>
    <property type="match status" value="1"/>
</dbReference>
<dbReference type="Pfam" id="PF13426">
    <property type="entry name" value="PAS_9"/>
    <property type="match status" value="1"/>
</dbReference>
<evidence type="ECO:0000256" key="5">
    <source>
        <dbReference type="ARBA" id="ARBA00022741"/>
    </source>
</evidence>
<dbReference type="InterPro" id="IPR000014">
    <property type="entry name" value="PAS"/>
</dbReference>
<evidence type="ECO:0000256" key="1">
    <source>
        <dbReference type="ARBA" id="ARBA00000085"/>
    </source>
</evidence>
<evidence type="ECO:0000259" key="11">
    <source>
        <dbReference type="PROSITE" id="PS50112"/>
    </source>
</evidence>
<dbReference type="InterPro" id="IPR036890">
    <property type="entry name" value="HATPase_C_sf"/>
</dbReference>
<dbReference type="PROSITE" id="PS50109">
    <property type="entry name" value="HIS_KIN"/>
    <property type="match status" value="1"/>
</dbReference>
<dbReference type="PANTHER" id="PTHR43065:SF34">
    <property type="entry name" value="SPORULATION KINASE A"/>
    <property type="match status" value="1"/>
</dbReference>
<dbReference type="InterPro" id="IPR004358">
    <property type="entry name" value="Sig_transdc_His_kin-like_C"/>
</dbReference>
<dbReference type="SMART" id="SM00091">
    <property type="entry name" value="PAS"/>
    <property type="match status" value="2"/>
</dbReference>
<evidence type="ECO:0000256" key="9">
    <source>
        <dbReference type="ARBA" id="ARBA00023012"/>
    </source>
</evidence>
<dbReference type="SUPFAM" id="SSF55874">
    <property type="entry name" value="ATPase domain of HSP90 chaperone/DNA topoisomerase II/histidine kinase"/>
    <property type="match status" value="1"/>
</dbReference>
<dbReference type="NCBIfam" id="TIGR00229">
    <property type="entry name" value="sensory_box"/>
    <property type="match status" value="1"/>
</dbReference>
<dbReference type="Gene3D" id="1.10.287.130">
    <property type="match status" value="1"/>
</dbReference>
<dbReference type="InterPro" id="IPR036097">
    <property type="entry name" value="HisK_dim/P_sf"/>
</dbReference>